<dbReference type="InterPro" id="IPR027417">
    <property type="entry name" value="P-loop_NTPase"/>
</dbReference>
<proteinExistence type="predicted"/>
<evidence type="ECO:0000313" key="1">
    <source>
        <dbReference type="EMBL" id="GGC94124.1"/>
    </source>
</evidence>
<accession>A0A916XRW7</accession>
<reference evidence="1" key="2">
    <citation type="submission" date="2020-09" db="EMBL/GenBank/DDBJ databases">
        <authorList>
            <person name="Sun Q."/>
            <person name="Zhou Y."/>
        </authorList>
    </citation>
    <scope>NUCLEOTIDE SEQUENCE</scope>
    <source>
        <strain evidence="1">CGMCC 1.10998</strain>
    </source>
</reference>
<organism evidence="1 2">
    <name type="scientific">Undibacterium terreum</name>
    <dbReference type="NCBI Taxonomy" id="1224302"/>
    <lineage>
        <taxon>Bacteria</taxon>
        <taxon>Pseudomonadati</taxon>
        <taxon>Pseudomonadota</taxon>
        <taxon>Betaproteobacteria</taxon>
        <taxon>Burkholderiales</taxon>
        <taxon>Oxalobacteraceae</taxon>
        <taxon>Undibacterium</taxon>
    </lineage>
</organism>
<gene>
    <name evidence="1" type="ORF">GCM10011396_46810</name>
</gene>
<protein>
    <submittedName>
        <fullName evidence="1">Uncharacterized protein</fullName>
    </submittedName>
</protein>
<dbReference type="Proteomes" id="UP000637423">
    <property type="component" value="Unassembled WGS sequence"/>
</dbReference>
<keyword evidence="2" id="KW-1185">Reference proteome</keyword>
<dbReference type="AlphaFoldDB" id="A0A916XRW7"/>
<dbReference type="Gene3D" id="3.40.50.300">
    <property type="entry name" value="P-loop containing nucleotide triphosphate hydrolases"/>
    <property type="match status" value="1"/>
</dbReference>
<dbReference type="RefSeq" id="WP_188568569.1">
    <property type="nucleotide sequence ID" value="NZ_BMED01000006.1"/>
</dbReference>
<reference evidence="1" key="1">
    <citation type="journal article" date="2014" name="Int. J. Syst. Evol. Microbiol.">
        <title>Complete genome sequence of Corynebacterium casei LMG S-19264T (=DSM 44701T), isolated from a smear-ripened cheese.</title>
        <authorList>
            <consortium name="US DOE Joint Genome Institute (JGI-PGF)"/>
            <person name="Walter F."/>
            <person name="Albersmeier A."/>
            <person name="Kalinowski J."/>
            <person name="Ruckert C."/>
        </authorList>
    </citation>
    <scope>NUCLEOTIDE SEQUENCE</scope>
    <source>
        <strain evidence="1">CGMCC 1.10998</strain>
    </source>
</reference>
<evidence type="ECO:0000313" key="2">
    <source>
        <dbReference type="Proteomes" id="UP000637423"/>
    </source>
</evidence>
<sequence length="216" mass="23681">MILTIASQEASSLPPLSAYAQDLASTTSIASSIAAALARRRANAGRNVLLICQKPADKQARQHAHESEESAWLATEMKAGARVRKLAMEEIASELSTAKDLYHDVVIDMPRLQHGDSLYVLAATGLAVFEIQVSSWNPDRQKRLVQRISAARSWNPGLPVLVMVDDMDSLAAHSIISKLSERVPNIRFIHQHAMPQQGQANNDASLTALYQAIYRC</sequence>
<name>A0A916XRW7_9BURK</name>
<comment type="caution">
    <text evidence="1">The sequence shown here is derived from an EMBL/GenBank/DDBJ whole genome shotgun (WGS) entry which is preliminary data.</text>
</comment>
<dbReference type="EMBL" id="BMED01000006">
    <property type="protein sequence ID" value="GGC94124.1"/>
    <property type="molecule type" value="Genomic_DNA"/>
</dbReference>